<keyword evidence="1" id="KW-1133">Transmembrane helix</keyword>
<dbReference type="Proteomes" id="UP000663868">
    <property type="component" value="Unassembled WGS sequence"/>
</dbReference>
<reference evidence="2" key="1">
    <citation type="submission" date="2021-02" db="EMBL/GenBank/DDBJ databases">
        <authorList>
            <person name="Nowell W R."/>
        </authorList>
    </citation>
    <scope>NUCLEOTIDE SEQUENCE</scope>
</reference>
<dbReference type="AlphaFoldDB" id="A0A820Q363"/>
<name>A0A820Q363_9BILA</name>
<keyword evidence="1" id="KW-0812">Transmembrane</keyword>
<gene>
    <name evidence="2" type="ORF">KXQ929_LOCUS51886</name>
</gene>
<comment type="caution">
    <text evidence="2">The sequence shown here is derived from an EMBL/GenBank/DDBJ whole genome shotgun (WGS) entry which is preliminary data.</text>
</comment>
<dbReference type="EMBL" id="CAJOBB010026452">
    <property type="protein sequence ID" value="CAF4415992.1"/>
    <property type="molecule type" value="Genomic_DNA"/>
</dbReference>
<keyword evidence="1" id="KW-0472">Membrane</keyword>
<feature type="non-terminal residue" evidence="2">
    <location>
        <position position="1"/>
    </location>
</feature>
<evidence type="ECO:0000313" key="3">
    <source>
        <dbReference type="Proteomes" id="UP000663868"/>
    </source>
</evidence>
<proteinExistence type="predicted"/>
<protein>
    <submittedName>
        <fullName evidence="2">Uncharacterized protein</fullName>
    </submittedName>
</protein>
<evidence type="ECO:0000313" key="2">
    <source>
        <dbReference type="EMBL" id="CAF4415992.1"/>
    </source>
</evidence>
<feature type="transmembrane region" description="Helical" evidence="1">
    <location>
        <begin position="91"/>
        <end position="116"/>
    </location>
</feature>
<accession>A0A820Q363</accession>
<organism evidence="2 3">
    <name type="scientific">Adineta steineri</name>
    <dbReference type="NCBI Taxonomy" id="433720"/>
    <lineage>
        <taxon>Eukaryota</taxon>
        <taxon>Metazoa</taxon>
        <taxon>Spiralia</taxon>
        <taxon>Gnathifera</taxon>
        <taxon>Rotifera</taxon>
        <taxon>Eurotatoria</taxon>
        <taxon>Bdelloidea</taxon>
        <taxon>Adinetida</taxon>
        <taxon>Adinetidae</taxon>
        <taxon>Adineta</taxon>
    </lineage>
</organism>
<sequence length="140" mass="16217">CLPLNSFLQSTFECLYNQSCINIISSYVNASIIPRILNNTNSRFNSNLLTSDIVEEMFIESWSINISYKAFFQQCQPTSCSYKLIDRYNLLYVVTTILGLYGGLTVLLKIIVPFTVRRLHAVVKRNRIIHIQVVPKEERY</sequence>
<evidence type="ECO:0000256" key="1">
    <source>
        <dbReference type="SAM" id="Phobius"/>
    </source>
</evidence>